<organism evidence="2 3">
    <name type="scientific">Mycolicibacterium iranicum</name>
    <name type="common">Mycobacterium iranicum</name>
    <dbReference type="NCBI Taxonomy" id="912594"/>
    <lineage>
        <taxon>Bacteria</taxon>
        <taxon>Bacillati</taxon>
        <taxon>Actinomycetota</taxon>
        <taxon>Actinomycetes</taxon>
        <taxon>Mycobacteriales</taxon>
        <taxon>Mycobacteriaceae</taxon>
        <taxon>Mycolicibacterium</taxon>
    </lineage>
</organism>
<reference evidence="2 3" key="1">
    <citation type="submission" date="2016-04" db="EMBL/GenBank/DDBJ databases">
        <title>Draft Genome Sequences of Staphylococcus capitis Strain H36, S. capitis Strain H65, S. cohnii Strain H62, S. hominis Strain H69, Mycobacterium iranicum Strain H39, Plantibacter sp. Strain H53, Pseudomonas oryzihabitans Strain H72, and Microbacterium sp. Strain H83, isolated from residential settings.</title>
        <authorList>
            <person name="Lymperopoulou D."/>
            <person name="Adams R.I."/>
            <person name="Lindow S."/>
            <person name="Coil D.A."/>
            <person name="Jospin G."/>
            <person name="Eisen J.A."/>
        </authorList>
    </citation>
    <scope>NUCLEOTIDE SEQUENCE [LARGE SCALE GENOMIC DNA]</scope>
    <source>
        <strain evidence="2 3">H39</strain>
    </source>
</reference>
<dbReference type="EMBL" id="LWCS01000036">
    <property type="protein sequence ID" value="OAN36137.1"/>
    <property type="molecule type" value="Genomic_DNA"/>
</dbReference>
<dbReference type="RefSeq" id="WP_064283355.1">
    <property type="nucleotide sequence ID" value="NZ_LWCS01000036.1"/>
</dbReference>
<comment type="caution">
    <text evidence="2">The sequence shown here is derived from an EMBL/GenBank/DDBJ whole genome shotgun (WGS) entry which is preliminary data.</text>
</comment>
<sequence>MSERTSGDPAAHRCPDEEEEQPPLYLGVLANERAYFARQLAALGLLATSVAAVELLSTKTISYVLASAAGTLSSSALIRWRRKDRDLRHV</sequence>
<accession>A0A178LRW2</accession>
<dbReference type="Proteomes" id="UP000078396">
    <property type="component" value="Unassembled WGS sequence"/>
</dbReference>
<gene>
    <name evidence="2" type="ORF">A4X20_25220</name>
</gene>
<evidence type="ECO:0000313" key="2">
    <source>
        <dbReference type="EMBL" id="OAN36137.1"/>
    </source>
</evidence>
<dbReference type="AlphaFoldDB" id="A0A178LRW2"/>
<feature type="region of interest" description="Disordered" evidence="1">
    <location>
        <begin position="1"/>
        <end position="22"/>
    </location>
</feature>
<evidence type="ECO:0000256" key="1">
    <source>
        <dbReference type="SAM" id="MobiDB-lite"/>
    </source>
</evidence>
<name>A0A178LRW2_MYCIR</name>
<protein>
    <submittedName>
        <fullName evidence="2">Uncharacterized protein</fullName>
    </submittedName>
</protein>
<proteinExistence type="predicted"/>
<evidence type="ECO:0000313" key="3">
    <source>
        <dbReference type="Proteomes" id="UP000078396"/>
    </source>
</evidence>
<feature type="compositionally biased region" description="Basic and acidic residues" evidence="1">
    <location>
        <begin position="1"/>
        <end position="15"/>
    </location>
</feature>